<evidence type="ECO:0000256" key="1">
    <source>
        <dbReference type="ARBA" id="ARBA00022679"/>
    </source>
</evidence>
<dbReference type="InterPro" id="IPR007484">
    <property type="entry name" value="Peptidase_M28"/>
</dbReference>
<dbReference type="GO" id="GO:0016603">
    <property type="term" value="F:glutaminyl-peptide cyclotransferase activity"/>
    <property type="evidence" value="ECO:0007669"/>
    <property type="project" value="TreeGrafter"/>
</dbReference>
<dbReference type="EMBL" id="JXQK01000091">
    <property type="protein sequence ID" value="KIP59660.1"/>
    <property type="molecule type" value="Genomic_DNA"/>
</dbReference>
<name>A0A0D0IQW0_9BACT</name>
<accession>A0A0D0IQW0</accession>
<dbReference type="Pfam" id="PF04389">
    <property type="entry name" value="Peptidase_M28"/>
    <property type="match status" value="1"/>
</dbReference>
<organism evidence="5 6">
    <name type="scientific">Prevotella pectinovora</name>
    <dbReference type="NCBI Taxonomy" id="1602169"/>
    <lineage>
        <taxon>Bacteria</taxon>
        <taxon>Pseudomonadati</taxon>
        <taxon>Bacteroidota</taxon>
        <taxon>Bacteroidia</taxon>
        <taxon>Bacteroidales</taxon>
        <taxon>Prevotellaceae</taxon>
        <taxon>Prevotella</taxon>
    </lineage>
</organism>
<feature type="chain" id="PRO_5002229946" evidence="3">
    <location>
        <begin position="21"/>
        <end position="334"/>
    </location>
</feature>
<keyword evidence="6" id="KW-1185">Reference proteome</keyword>
<gene>
    <name evidence="5" type="ORF">ST44_12910</name>
</gene>
<keyword evidence="1 5" id="KW-0808">Transferase</keyword>
<reference evidence="5 6" key="1">
    <citation type="submission" date="2015-01" db="EMBL/GenBank/DDBJ databases">
        <title>Comparative genomics of non-oral Prevotella species.</title>
        <authorList>
            <person name="Accetto T."/>
            <person name="Nograsek B."/>
            <person name="Avgustin G."/>
        </authorList>
    </citation>
    <scope>NUCLEOTIDE SEQUENCE [LARGE SCALE GENOMIC DNA]</scope>
    <source>
        <strain evidence="5 6">P5-119</strain>
    </source>
</reference>
<proteinExistence type="predicted"/>
<feature type="domain" description="Peptidase M28" evidence="4">
    <location>
        <begin position="104"/>
        <end position="329"/>
    </location>
</feature>
<dbReference type="GO" id="GO:0008270">
    <property type="term" value="F:zinc ion binding"/>
    <property type="evidence" value="ECO:0007669"/>
    <property type="project" value="TreeGrafter"/>
</dbReference>
<keyword evidence="3" id="KW-0732">Signal</keyword>
<dbReference type="InterPro" id="IPR040234">
    <property type="entry name" value="QC/QCL"/>
</dbReference>
<sequence length="334" mass="36991">MKLRLTHILLPMAAMLLTMASCKSSKKADAETETMTIVGPTFNADSAYAFCAKQCEFGPRTMNSEAHDKCGEWIAAKFREYGCTVTEQKADLKAFDGTVLKSTNIIASYKPELTTRILLCAHWDCRPWADNDPDSTNWRKPVMGANDAASGVAVMLEVARLIQKADSLQMGVDFVCFDAEDWGVPQWSDNQDTNGDSWALGAQYWAENPHKPGYEARFGILLDMVGGTGARFYQEGFSKQYALNIVDKVWKAAEVAGYESLFPKAEGGYITDDHGPVNEKARIPTIDIIAYYPNCQQSSFGPTWHTVTDTMDNIDKNSLKAVGQTVIQVLFSEK</sequence>
<dbReference type="STRING" id="1602171.ST44_12910"/>
<evidence type="ECO:0000313" key="5">
    <source>
        <dbReference type="EMBL" id="KIP59660.1"/>
    </source>
</evidence>
<feature type="signal peptide" evidence="3">
    <location>
        <begin position="1"/>
        <end position="20"/>
    </location>
</feature>
<keyword evidence="2" id="KW-0012">Acyltransferase</keyword>
<dbReference type="SUPFAM" id="SSF53187">
    <property type="entry name" value="Zn-dependent exopeptidases"/>
    <property type="match status" value="1"/>
</dbReference>
<dbReference type="PROSITE" id="PS51257">
    <property type="entry name" value="PROKAR_LIPOPROTEIN"/>
    <property type="match status" value="1"/>
</dbReference>
<dbReference type="PANTHER" id="PTHR12283">
    <property type="entry name" value="GLUTAMINYL-PEPTIDE CYCLOTRANSFERASE"/>
    <property type="match status" value="1"/>
</dbReference>
<evidence type="ECO:0000313" key="6">
    <source>
        <dbReference type="Proteomes" id="UP000032046"/>
    </source>
</evidence>
<dbReference type="Gene3D" id="3.40.630.10">
    <property type="entry name" value="Zn peptidases"/>
    <property type="match status" value="1"/>
</dbReference>
<evidence type="ECO:0000256" key="2">
    <source>
        <dbReference type="ARBA" id="ARBA00023315"/>
    </source>
</evidence>
<evidence type="ECO:0000259" key="4">
    <source>
        <dbReference type="Pfam" id="PF04389"/>
    </source>
</evidence>
<dbReference type="Proteomes" id="UP000032046">
    <property type="component" value="Unassembled WGS sequence"/>
</dbReference>
<dbReference type="PANTHER" id="PTHR12283:SF6">
    <property type="entry name" value="GLUTAMINYL-PEPTIDE CYCLOTRANSFERASE-RELATED"/>
    <property type="match status" value="1"/>
</dbReference>
<protein>
    <submittedName>
        <fullName evidence="5">Glutamine cyclotransferase</fullName>
    </submittedName>
</protein>
<evidence type="ECO:0000256" key="3">
    <source>
        <dbReference type="SAM" id="SignalP"/>
    </source>
</evidence>
<dbReference type="AlphaFoldDB" id="A0A0D0IQW0"/>
<comment type="caution">
    <text evidence="5">The sequence shown here is derived from an EMBL/GenBank/DDBJ whole genome shotgun (WGS) entry which is preliminary data.</text>
</comment>